<dbReference type="Proteomes" id="UP001597018">
    <property type="component" value="Unassembled WGS sequence"/>
</dbReference>
<gene>
    <name evidence="2" type="ORF">ACFQ16_30030</name>
</gene>
<dbReference type="RefSeq" id="WP_263249222.1">
    <property type="nucleotide sequence ID" value="NZ_BAABLT010000058.1"/>
</dbReference>
<protein>
    <submittedName>
        <fullName evidence="2">Uncharacterized protein</fullName>
    </submittedName>
</protein>
<dbReference type="InterPro" id="IPR037219">
    <property type="entry name" value="Peptidase_M41-like"/>
</dbReference>
<organism evidence="2 3">
    <name type="scientific">Saccharopolyspora rosea</name>
    <dbReference type="NCBI Taxonomy" id="524884"/>
    <lineage>
        <taxon>Bacteria</taxon>
        <taxon>Bacillati</taxon>
        <taxon>Actinomycetota</taxon>
        <taxon>Actinomycetes</taxon>
        <taxon>Pseudonocardiales</taxon>
        <taxon>Pseudonocardiaceae</taxon>
        <taxon>Saccharopolyspora</taxon>
    </lineage>
</organism>
<comment type="caution">
    <text evidence="2">The sequence shown here is derived from an EMBL/GenBank/DDBJ whole genome shotgun (WGS) entry which is preliminary data.</text>
</comment>
<keyword evidence="3" id="KW-1185">Reference proteome</keyword>
<dbReference type="SUPFAM" id="SSF140990">
    <property type="entry name" value="FtsH protease domain-like"/>
    <property type="match status" value="1"/>
</dbReference>
<reference evidence="3" key="1">
    <citation type="journal article" date="2019" name="Int. J. Syst. Evol. Microbiol.">
        <title>The Global Catalogue of Microorganisms (GCM) 10K type strain sequencing project: providing services to taxonomists for standard genome sequencing and annotation.</title>
        <authorList>
            <consortium name="The Broad Institute Genomics Platform"/>
            <consortium name="The Broad Institute Genome Sequencing Center for Infectious Disease"/>
            <person name="Wu L."/>
            <person name="Ma J."/>
        </authorList>
    </citation>
    <scope>NUCLEOTIDE SEQUENCE [LARGE SCALE GENOMIC DNA]</scope>
    <source>
        <strain evidence="3">CCUG 56401</strain>
    </source>
</reference>
<accession>A0ABW3G228</accession>
<evidence type="ECO:0000256" key="1">
    <source>
        <dbReference type="SAM" id="MobiDB-lite"/>
    </source>
</evidence>
<sequence>MAGDVRWADLLCPDCTDQVLAEPFSWGLRWKHLTQQDNWDCFACKQLLDEAIDRHGGQLQVASTFAYLPPSVRREMVAAHEAGHAVLGLEFGYPLSHAAVGSSSNPNADGEVWWDFNRHVVSNDEYGAMTYAGALAQRRWLEAQGYQLDVADLVDLSKGASEDIVGLVNQLGGLPTGALDKATDLISTHWQRIQHLGGELARTGHMDADHVHRALRALDRPRATPAPAPAPARPARHPTPQPAPAPTNTTKGTASMGIEEIRGLIAEVEQRNNTVASQLVQAKTEIEQAAGLLQHYLGQSSDSDVHTAIGQQHQISDQLDQLAGQLTQISTGLTGYAGRL</sequence>
<proteinExistence type="predicted"/>
<evidence type="ECO:0000313" key="2">
    <source>
        <dbReference type="EMBL" id="MFD0924003.1"/>
    </source>
</evidence>
<feature type="compositionally biased region" description="Pro residues" evidence="1">
    <location>
        <begin position="224"/>
        <end position="245"/>
    </location>
</feature>
<evidence type="ECO:0000313" key="3">
    <source>
        <dbReference type="Proteomes" id="UP001597018"/>
    </source>
</evidence>
<feature type="region of interest" description="Disordered" evidence="1">
    <location>
        <begin position="219"/>
        <end position="254"/>
    </location>
</feature>
<dbReference type="EMBL" id="JBHTIW010000052">
    <property type="protein sequence ID" value="MFD0924003.1"/>
    <property type="molecule type" value="Genomic_DNA"/>
</dbReference>
<name>A0ABW3G228_9PSEU</name>